<evidence type="ECO:0000256" key="8">
    <source>
        <dbReference type="PIRSR" id="PIRSR001100-1"/>
    </source>
</evidence>
<evidence type="ECO:0000256" key="10">
    <source>
        <dbReference type="PROSITE-ProRule" id="PRU10056"/>
    </source>
</evidence>
<evidence type="ECO:0000313" key="14">
    <source>
        <dbReference type="Proteomes" id="UP000253741"/>
    </source>
</evidence>
<feature type="signal peptide" evidence="11">
    <location>
        <begin position="1"/>
        <end position="29"/>
    </location>
</feature>
<dbReference type="PANTHER" id="PTHR34876:SF4">
    <property type="entry name" value="1,4-BETA-D-GLUCAN CELLOBIOHYDROLASE C-RELATED"/>
    <property type="match status" value="1"/>
</dbReference>
<keyword evidence="14" id="KW-1185">Reference proteome</keyword>
<keyword evidence="1 11" id="KW-0732">Signal</keyword>
<dbReference type="GO" id="GO:0030245">
    <property type="term" value="P:cellulose catabolic process"/>
    <property type="evidence" value="ECO:0007669"/>
    <property type="project" value="UniProtKB-KW"/>
</dbReference>
<evidence type="ECO:0000256" key="2">
    <source>
        <dbReference type="ARBA" id="ARBA00022801"/>
    </source>
</evidence>
<dbReference type="RefSeq" id="WP_114624119.1">
    <property type="nucleotide sequence ID" value="NZ_QQNA01000098.1"/>
</dbReference>
<evidence type="ECO:0000256" key="1">
    <source>
        <dbReference type="ARBA" id="ARBA00022729"/>
    </source>
</evidence>
<dbReference type="Proteomes" id="UP000253741">
    <property type="component" value="Unassembled WGS sequence"/>
</dbReference>
<dbReference type="InterPro" id="IPR001524">
    <property type="entry name" value="Glyco_hydro_6_CS"/>
</dbReference>
<dbReference type="PANTHER" id="PTHR34876">
    <property type="match status" value="1"/>
</dbReference>
<comment type="caution">
    <text evidence="13">The sequence shown here is derived from an EMBL/GenBank/DDBJ whole genome shotgun (WGS) entry which is preliminary data.</text>
</comment>
<feature type="region of interest" description="Disordered" evidence="12">
    <location>
        <begin position="30"/>
        <end position="52"/>
    </location>
</feature>
<keyword evidence="7 11" id="KW-0624">Polysaccharide degradation</keyword>
<comment type="similarity">
    <text evidence="11">Belongs to the glycosyl hydrolase family 6.</text>
</comment>
<feature type="compositionally biased region" description="Low complexity" evidence="12">
    <location>
        <begin position="30"/>
        <end position="49"/>
    </location>
</feature>
<keyword evidence="3 11" id="KW-0136">Cellulose degradation</keyword>
<keyword evidence="5 11" id="KW-0119">Carbohydrate metabolism</keyword>
<evidence type="ECO:0000256" key="12">
    <source>
        <dbReference type="SAM" id="MobiDB-lite"/>
    </source>
</evidence>
<feature type="binding site" evidence="9">
    <location>
        <position position="247"/>
    </location>
    <ligand>
        <name>substrate</name>
    </ligand>
</feature>
<evidence type="ECO:0000256" key="9">
    <source>
        <dbReference type="PIRSR" id="PIRSR001100-2"/>
    </source>
</evidence>
<proteinExistence type="inferred from homology"/>
<evidence type="ECO:0000256" key="3">
    <source>
        <dbReference type="ARBA" id="ARBA00023001"/>
    </source>
</evidence>
<feature type="chain" id="PRO_5039759248" description="Glucanase" evidence="11">
    <location>
        <begin position="30"/>
        <end position="350"/>
    </location>
</feature>
<keyword evidence="2 11" id="KW-0378">Hydrolase</keyword>
<feature type="active site" description="Proton acceptor" evidence="8">
    <location>
        <position position="324"/>
    </location>
</feature>
<evidence type="ECO:0000256" key="6">
    <source>
        <dbReference type="ARBA" id="ARBA00023295"/>
    </source>
</evidence>
<reference evidence="13 14" key="1">
    <citation type="submission" date="2018-07" db="EMBL/GenBank/DDBJ databases">
        <title>Streptomyces species from bats.</title>
        <authorList>
            <person name="Dunlap C."/>
        </authorList>
    </citation>
    <scope>NUCLEOTIDE SEQUENCE [LARGE SCALE GENOMIC DNA]</scope>
    <source>
        <strain evidence="13 14">AC230</strain>
    </source>
</reference>
<protein>
    <recommendedName>
        <fullName evidence="11">Glucanase</fullName>
        <ecNumber evidence="11">3.2.1.-</ecNumber>
    </recommendedName>
</protein>
<keyword evidence="6 11" id="KW-0326">Glycosidase</keyword>
<dbReference type="PROSITE" id="PS51257">
    <property type="entry name" value="PROKAR_LIPOPROTEIN"/>
    <property type="match status" value="1"/>
</dbReference>
<organism evidence="13 14">
    <name type="scientific">Streptomyces corynorhini</name>
    <dbReference type="NCBI Taxonomy" id="2282652"/>
    <lineage>
        <taxon>Bacteria</taxon>
        <taxon>Bacillati</taxon>
        <taxon>Actinomycetota</taxon>
        <taxon>Actinomycetes</taxon>
        <taxon>Kitasatosporales</taxon>
        <taxon>Streptomycetaceae</taxon>
        <taxon>Streptomyces</taxon>
    </lineage>
</organism>
<dbReference type="InterPro" id="IPR036434">
    <property type="entry name" value="Beta_cellobiohydrolase_sf"/>
</dbReference>
<dbReference type="SUPFAM" id="SSF51989">
    <property type="entry name" value="Glycosyl hydrolases family 6, cellulases"/>
    <property type="match status" value="1"/>
</dbReference>
<evidence type="ECO:0000313" key="13">
    <source>
        <dbReference type="EMBL" id="RDG37516.1"/>
    </source>
</evidence>
<dbReference type="PIRSF" id="PIRSF001100">
    <property type="entry name" value="Beta_cellobiohydrolase"/>
    <property type="match status" value="1"/>
</dbReference>
<evidence type="ECO:0000256" key="11">
    <source>
        <dbReference type="RuleBase" id="RU361186"/>
    </source>
</evidence>
<dbReference type="AlphaFoldDB" id="A0A370BCT7"/>
<dbReference type="PRINTS" id="PR00733">
    <property type="entry name" value="GLHYDRLASE6"/>
</dbReference>
<dbReference type="InterPro" id="IPR016288">
    <property type="entry name" value="Beta_cellobiohydrolase"/>
</dbReference>
<evidence type="ECO:0000256" key="7">
    <source>
        <dbReference type="ARBA" id="ARBA00023326"/>
    </source>
</evidence>
<dbReference type="OrthoDB" id="309899at2"/>
<accession>A0A370BCT7</accession>
<gene>
    <name evidence="13" type="ORF">DVH02_13910</name>
</gene>
<dbReference type="EMBL" id="QQNA01000098">
    <property type="protein sequence ID" value="RDG37516.1"/>
    <property type="molecule type" value="Genomic_DNA"/>
</dbReference>
<sequence>MSGRRPHRSRTAAAAVAALLGLAVSGCSAFSSGPASSAASAPGPSGPASVLGEAAPSVASPFWVDPDSDAARQVKAWEKRGREGEAKILRRISERAVAEWPAGDDPEPQIRRTVRGAKADKRTAVLVAYNIPHRDCGLYSAGGAHDAAAYRSWIGAFADAIGDADAIVVLEPDAVPHLADGCTPEQHQGERYELLSEAIGTLKRRPHTRVYLDAGNPAWVTDPGKLADTLRRAGVEAADGFSLNVSNFQTDDAVKTYGTRLSGLLGDAHFTVDTSRNGAGPLSGDRDQGWCNPPGRALGTPPTTNTGNELLDAFLWIKRPGDSDGPCRGGPAAGTWWPEYALGLARRAKN</sequence>
<evidence type="ECO:0000256" key="4">
    <source>
        <dbReference type="ARBA" id="ARBA00023157"/>
    </source>
</evidence>
<keyword evidence="4" id="KW-1015">Disulfide bond</keyword>
<feature type="active site" evidence="10">
    <location>
        <position position="135"/>
    </location>
</feature>
<name>A0A370BCT7_9ACTN</name>
<dbReference type="PROSITE" id="PS00655">
    <property type="entry name" value="GLYCOSYL_HYDROL_F6_1"/>
    <property type="match status" value="1"/>
</dbReference>
<feature type="binding site" evidence="9">
    <location>
        <position position="318"/>
    </location>
    <ligand>
        <name>substrate</name>
    </ligand>
</feature>
<dbReference type="Gene3D" id="3.20.20.40">
    <property type="entry name" value="1, 4-beta cellobiohydrolase"/>
    <property type="match status" value="1"/>
</dbReference>
<dbReference type="EC" id="3.2.1.-" evidence="11"/>
<dbReference type="Pfam" id="PF01341">
    <property type="entry name" value="Glyco_hydro_6"/>
    <property type="match status" value="1"/>
</dbReference>
<feature type="binding site" evidence="9">
    <location>
        <position position="100"/>
    </location>
    <ligand>
        <name>substrate</name>
    </ligand>
</feature>
<dbReference type="GO" id="GO:0004553">
    <property type="term" value="F:hydrolase activity, hydrolyzing O-glycosyl compounds"/>
    <property type="evidence" value="ECO:0007669"/>
    <property type="project" value="InterPro"/>
</dbReference>
<feature type="binding site" evidence="9">
    <location>
        <position position="290"/>
    </location>
    <ligand>
        <name>substrate</name>
    </ligand>
</feature>
<evidence type="ECO:0000256" key="5">
    <source>
        <dbReference type="ARBA" id="ARBA00023277"/>
    </source>
</evidence>
<feature type="active site" description="Proton donor" evidence="8">
    <location>
        <position position="173"/>
    </location>
</feature>
<feature type="binding site" evidence="9">
    <location>
        <position position="219"/>
    </location>
    <ligand>
        <name>substrate</name>
    </ligand>
</feature>